<accession>A0A8J2NI29</accession>
<evidence type="ECO:0000313" key="1">
    <source>
        <dbReference type="EMBL" id="CAG7681525.1"/>
    </source>
</evidence>
<protein>
    <submittedName>
        <fullName evidence="1">Uncharacterized protein</fullName>
    </submittedName>
</protein>
<evidence type="ECO:0000313" key="2">
    <source>
        <dbReference type="Proteomes" id="UP000708208"/>
    </source>
</evidence>
<dbReference type="AlphaFoldDB" id="A0A8J2NI29"/>
<gene>
    <name evidence="1" type="ORF">AFUS01_LOCUS2841</name>
</gene>
<sequence>LTQKHVITKAYFSHRVQLFWNNENFS</sequence>
<organism evidence="1 2">
    <name type="scientific">Allacma fusca</name>
    <dbReference type="NCBI Taxonomy" id="39272"/>
    <lineage>
        <taxon>Eukaryota</taxon>
        <taxon>Metazoa</taxon>
        <taxon>Ecdysozoa</taxon>
        <taxon>Arthropoda</taxon>
        <taxon>Hexapoda</taxon>
        <taxon>Collembola</taxon>
        <taxon>Symphypleona</taxon>
        <taxon>Sminthuridae</taxon>
        <taxon>Allacma</taxon>
    </lineage>
</organism>
<proteinExistence type="predicted"/>
<feature type="non-terminal residue" evidence="1">
    <location>
        <position position="1"/>
    </location>
</feature>
<reference evidence="1" key="1">
    <citation type="submission" date="2021-06" db="EMBL/GenBank/DDBJ databases">
        <authorList>
            <person name="Hodson N. C."/>
            <person name="Mongue J. A."/>
            <person name="Jaron S. K."/>
        </authorList>
    </citation>
    <scope>NUCLEOTIDE SEQUENCE</scope>
</reference>
<dbReference type="EMBL" id="CAJVCH010016639">
    <property type="protein sequence ID" value="CAG7681525.1"/>
    <property type="molecule type" value="Genomic_DNA"/>
</dbReference>
<name>A0A8J2NI29_9HEXA</name>
<keyword evidence="2" id="KW-1185">Reference proteome</keyword>
<comment type="caution">
    <text evidence="1">The sequence shown here is derived from an EMBL/GenBank/DDBJ whole genome shotgun (WGS) entry which is preliminary data.</text>
</comment>
<dbReference type="Proteomes" id="UP000708208">
    <property type="component" value="Unassembled WGS sequence"/>
</dbReference>